<name>A0A9P8MV98_9HYPO</name>
<dbReference type="EMBL" id="JAIZPD010000007">
    <property type="protein sequence ID" value="KAH0961875.1"/>
    <property type="molecule type" value="Genomic_DNA"/>
</dbReference>
<comment type="caution">
    <text evidence="2">The sequence shown here is derived from an EMBL/GenBank/DDBJ whole genome shotgun (WGS) entry which is preliminary data.</text>
</comment>
<feature type="signal peptide" evidence="1">
    <location>
        <begin position="1"/>
        <end position="17"/>
    </location>
</feature>
<proteinExistence type="predicted"/>
<keyword evidence="1" id="KW-0732">Signal</keyword>
<dbReference type="SUPFAM" id="SSF63829">
    <property type="entry name" value="Calcium-dependent phosphotriesterase"/>
    <property type="match status" value="1"/>
</dbReference>
<dbReference type="CDD" id="cd12811">
    <property type="entry name" value="MALA"/>
    <property type="match status" value="1"/>
</dbReference>
<evidence type="ECO:0008006" key="4">
    <source>
        <dbReference type="Google" id="ProtNLM"/>
    </source>
</evidence>
<evidence type="ECO:0000313" key="2">
    <source>
        <dbReference type="EMBL" id="KAH0961875.1"/>
    </source>
</evidence>
<dbReference type="GeneID" id="68356084"/>
<protein>
    <recommendedName>
        <fullName evidence="4">TRI14-like protein</fullName>
    </recommendedName>
</protein>
<organism evidence="2 3">
    <name type="scientific">Hirsutella rhossiliensis</name>
    <dbReference type="NCBI Taxonomy" id="111463"/>
    <lineage>
        <taxon>Eukaryota</taxon>
        <taxon>Fungi</taxon>
        <taxon>Dikarya</taxon>
        <taxon>Ascomycota</taxon>
        <taxon>Pezizomycotina</taxon>
        <taxon>Sordariomycetes</taxon>
        <taxon>Hypocreomycetidae</taxon>
        <taxon>Hypocreales</taxon>
        <taxon>Ophiocordycipitaceae</taxon>
        <taxon>Hirsutella</taxon>
    </lineage>
</organism>
<dbReference type="OrthoDB" id="4434395at2759"/>
<dbReference type="RefSeq" id="XP_044719388.1">
    <property type="nucleotide sequence ID" value="XM_044865426.1"/>
</dbReference>
<accession>A0A9P8MV98</accession>
<keyword evidence="3" id="KW-1185">Reference proteome</keyword>
<gene>
    <name evidence="2" type="ORF">HRG_06955</name>
</gene>
<dbReference type="InterPro" id="IPR054550">
    <property type="entry name" value="Mala_s_1-like"/>
</dbReference>
<reference evidence="2" key="1">
    <citation type="submission" date="2021-09" db="EMBL/GenBank/DDBJ databases">
        <title>A high-quality genome of the endoparasitic fungus Hirsutella rhossiliensis with a comparison of Hirsutella genomes reveals transposable elements contributing to genome size variation.</title>
        <authorList>
            <person name="Lin R."/>
            <person name="Jiao Y."/>
            <person name="Sun X."/>
            <person name="Ling J."/>
            <person name="Xie B."/>
            <person name="Cheng X."/>
        </authorList>
    </citation>
    <scope>NUCLEOTIDE SEQUENCE</scope>
    <source>
        <strain evidence="2">HR02</strain>
    </source>
</reference>
<evidence type="ECO:0000313" key="3">
    <source>
        <dbReference type="Proteomes" id="UP000824596"/>
    </source>
</evidence>
<sequence length="381" mass="41045">MLAPLLFLLLSAPPGSPHLTGARSEGHIADSLYRPPPGFYAAPSCDVSPGNKTVNRFQLYPENAEFDPKRCLVYFSVLWNASVAVWDPVKNEVVGSITDDRFSGRPELHASGVQLDAPRDQLSIMFNAGNAFNTLGRNIAGENNLVRYDLKTKRVLWAIDLSRVTSGAYGGFQDIEHDGYGNTFVCGTFPPSLMHVNITTQAATPWWLGPSDSQVVGINGIAMYQNRKLLGAYQTGVDGSQLVWFDIHTPGSPNAIPVKQGGRVSNVGESLDAAVLPAMYGGKILLVSDAFVGTVILHSNDHWATAEKLGAVPNGMAAEGIRVVTAVQVGQRILCVFEFFGDANVKVPGQPAGAGNRSEFPLQDITDDIDRLLPSDLRGRQ</sequence>
<evidence type="ECO:0000256" key="1">
    <source>
        <dbReference type="SAM" id="SignalP"/>
    </source>
</evidence>
<dbReference type="Pfam" id="PF22701">
    <property type="entry name" value="Mala_s_1-like"/>
    <property type="match status" value="1"/>
</dbReference>
<feature type="chain" id="PRO_5040112026" description="TRI14-like protein" evidence="1">
    <location>
        <begin position="18"/>
        <end position="381"/>
    </location>
</feature>
<dbReference type="AlphaFoldDB" id="A0A9P8MV98"/>
<dbReference type="Proteomes" id="UP000824596">
    <property type="component" value="Unassembled WGS sequence"/>
</dbReference>